<dbReference type="Gene3D" id="3.20.20.140">
    <property type="entry name" value="Metal-dependent hydrolases"/>
    <property type="match status" value="1"/>
</dbReference>
<dbReference type="EC" id="3.5.4.3" evidence="4"/>
<dbReference type="SUPFAM" id="SSF51338">
    <property type="entry name" value="Composite domain of metallo-dependent hydrolases"/>
    <property type="match status" value="1"/>
</dbReference>
<reference evidence="13" key="1">
    <citation type="submission" date="2022-09" db="EMBL/GenBank/DDBJ databases">
        <title>Fusarium specimens isolated from Avocado Roots.</title>
        <authorList>
            <person name="Stajich J."/>
            <person name="Roper C."/>
            <person name="Heimlech-Rivalta G."/>
        </authorList>
    </citation>
    <scope>NUCLEOTIDE SEQUENCE</scope>
    <source>
        <strain evidence="13">A02</strain>
    </source>
</reference>
<comment type="similarity">
    <text evidence="3">Belongs to the metallo-dependent hydrolases superfamily. ATZ/TRZ family.</text>
</comment>
<dbReference type="Gene3D" id="2.70.98.10">
    <property type="match status" value="1"/>
</dbReference>
<dbReference type="InterPro" id="IPR004199">
    <property type="entry name" value="B-gal_small/dom_5"/>
</dbReference>
<evidence type="ECO:0000256" key="1">
    <source>
        <dbReference type="ARBA" id="ARBA00001947"/>
    </source>
</evidence>
<keyword evidence="6" id="KW-0378">Hydrolase</keyword>
<evidence type="ECO:0000256" key="4">
    <source>
        <dbReference type="ARBA" id="ARBA00012781"/>
    </source>
</evidence>
<dbReference type="GO" id="GO:0030246">
    <property type="term" value="F:carbohydrate binding"/>
    <property type="evidence" value="ECO:0007669"/>
    <property type="project" value="InterPro"/>
</dbReference>
<dbReference type="PANTHER" id="PTHR11271">
    <property type="entry name" value="GUANINE DEAMINASE"/>
    <property type="match status" value="1"/>
</dbReference>
<dbReference type="GO" id="GO:0008270">
    <property type="term" value="F:zinc ion binding"/>
    <property type="evidence" value="ECO:0007669"/>
    <property type="project" value="TreeGrafter"/>
</dbReference>
<comment type="function">
    <text evidence="9">Catalyzes the hydrolytic deamination of guanine, producing xanthine and ammonia.</text>
</comment>
<evidence type="ECO:0000259" key="12">
    <source>
        <dbReference type="SMART" id="SM01038"/>
    </source>
</evidence>
<dbReference type="GO" id="GO:0005975">
    <property type="term" value="P:carbohydrate metabolic process"/>
    <property type="evidence" value="ECO:0007669"/>
    <property type="project" value="InterPro"/>
</dbReference>
<dbReference type="Proteomes" id="UP001152087">
    <property type="component" value="Unassembled WGS sequence"/>
</dbReference>
<evidence type="ECO:0000256" key="3">
    <source>
        <dbReference type="ARBA" id="ARBA00006745"/>
    </source>
</evidence>
<dbReference type="Gene3D" id="2.30.40.10">
    <property type="entry name" value="Urease, subunit C, domain 1"/>
    <property type="match status" value="1"/>
</dbReference>
<evidence type="ECO:0000256" key="9">
    <source>
        <dbReference type="ARBA" id="ARBA00056079"/>
    </source>
</evidence>
<dbReference type="FunFam" id="3.20.20.140:FF:000022">
    <property type="entry name" value="Guanine deaminase"/>
    <property type="match status" value="1"/>
</dbReference>
<evidence type="ECO:0000256" key="2">
    <source>
        <dbReference type="ARBA" id="ARBA00004984"/>
    </source>
</evidence>
<dbReference type="SUPFAM" id="SSF51556">
    <property type="entry name" value="Metallo-dependent hydrolases"/>
    <property type="match status" value="1"/>
</dbReference>
<dbReference type="GO" id="GO:0005829">
    <property type="term" value="C:cytosol"/>
    <property type="evidence" value="ECO:0007669"/>
    <property type="project" value="TreeGrafter"/>
</dbReference>
<evidence type="ECO:0000256" key="6">
    <source>
        <dbReference type="ARBA" id="ARBA00022801"/>
    </source>
</evidence>
<organism evidence="13 14">
    <name type="scientific">Fusarium falciforme</name>
    <dbReference type="NCBI Taxonomy" id="195108"/>
    <lineage>
        <taxon>Eukaryota</taxon>
        <taxon>Fungi</taxon>
        <taxon>Dikarya</taxon>
        <taxon>Ascomycota</taxon>
        <taxon>Pezizomycotina</taxon>
        <taxon>Sordariomycetes</taxon>
        <taxon>Hypocreomycetidae</taxon>
        <taxon>Hypocreales</taxon>
        <taxon>Nectriaceae</taxon>
        <taxon>Fusarium</taxon>
        <taxon>Fusarium solani species complex</taxon>
    </lineage>
</organism>
<evidence type="ECO:0000256" key="7">
    <source>
        <dbReference type="ARBA" id="ARBA00022833"/>
    </source>
</evidence>
<comment type="pathway">
    <text evidence="2">Purine metabolism; guanine degradation; xanthine from guanine: step 1/1.</text>
</comment>
<dbReference type="InterPro" id="IPR006680">
    <property type="entry name" value="Amidohydro-rel"/>
</dbReference>
<dbReference type="GO" id="GO:0009341">
    <property type="term" value="C:beta-galactosidase complex"/>
    <property type="evidence" value="ECO:0007669"/>
    <property type="project" value="InterPro"/>
</dbReference>
<proteinExistence type="inferred from homology"/>
<name>A0A9W8QV61_9HYPO</name>
<evidence type="ECO:0000256" key="5">
    <source>
        <dbReference type="ARBA" id="ARBA00022723"/>
    </source>
</evidence>
<dbReference type="Pfam" id="PF02929">
    <property type="entry name" value="Bgal_small_N"/>
    <property type="match status" value="1"/>
</dbReference>
<dbReference type="PANTHER" id="PTHR11271:SF49">
    <property type="entry name" value="GUANINE DEAMINASE"/>
    <property type="match status" value="1"/>
</dbReference>
<comment type="cofactor">
    <cofactor evidence="1">
        <name>Zn(2+)</name>
        <dbReference type="ChEBI" id="CHEBI:29105"/>
    </cofactor>
</comment>
<evidence type="ECO:0000256" key="8">
    <source>
        <dbReference type="ARBA" id="ARBA00051148"/>
    </source>
</evidence>
<accession>A0A9W8QV61</accession>
<evidence type="ECO:0000313" key="13">
    <source>
        <dbReference type="EMBL" id="KAJ4177395.1"/>
    </source>
</evidence>
<dbReference type="GO" id="GO:0046098">
    <property type="term" value="P:guanine metabolic process"/>
    <property type="evidence" value="ECO:0007669"/>
    <property type="project" value="UniProtKB-ARBA"/>
</dbReference>
<dbReference type="SMART" id="SM01038">
    <property type="entry name" value="Bgal_small_N"/>
    <property type="match status" value="1"/>
</dbReference>
<keyword evidence="7" id="KW-0862">Zinc</keyword>
<gene>
    <name evidence="13" type="ORF">NW755_013881</name>
</gene>
<comment type="caution">
    <text evidence="13">The sequence shown here is derived from an EMBL/GenBank/DDBJ whole genome shotgun (WGS) entry which is preliminary data.</text>
</comment>
<dbReference type="InterPro" id="IPR011059">
    <property type="entry name" value="Metal-dep_hydrolase_composite"/>
</dbReference>
<dbReference type="SUPFAM" id="SSF74650">
    <property type="entry name" value="Galactose mutarotase-like"/>
    <property type="match status" value="1"/>
</dbReference>
<sequence>MSSALVFQGTIIHSLDPENLEILENATLIVHDGRITGLYKCTDEIPQDAIPPAAKLHKLPFGDFLIPGFVDIHNHAPQWPMRGLGQGLHILDWLNDVTFPFEARFADHDYASSMYEHTVEDFLRHGITTASYYGSRHAEATRILANICHKKGQRALVGKCNMDRNAPDYICEEDASASLRETEEYIGHIRALNGNEDALVTPVVTPRFAICCTPELLQGLGDMIRGDDTLAMQTHFNEAQQEIDATKALFPEFGGSEADLYESYGLLNHRAILAHCTIMNDYEKGRIKALQCGVAHCPIANMTVGGGFMVAPIRDFLRRGIKIGLGTDSGGGWASQMLAVIRQAMIASNAQEVLSKGGDKALSLDEAFYLATMGGARVLCLEKRIGSLEVGKELDAVWVTTTMGLQSAMAPRDTQDSPRRMFEKFIMTGDDRNMAHVYAYAFRDKKRAARFGRWEAFIDDLHTPYKWSQENGNRSDVHWVKLRASSGRGPALEVRMERPFNFSLRKYATGDLDQAKHPHELTELDEAILNLDAAHHGLGSGSCGPLALEGDRLRPESFDFTVGLRATKEGSG</sequence>
<comment type="catalytic activity">
    <reaction evidence="8">
        <text>guanine + H2O + H(+) = xanthine + NH4(+)</text>
        <dbReference type="Rhea" id="RHEA:14665"/>
        <dbReference type="ChEBI" id="CHEBI:15377"/>
        <dbReference type="ChEBI" id="CHEBI:15378"/>
        <dbReference type="ChEBI" id="CHEBI:16235"/>
        <dbReference type="ChEBI" id="CHEBI:17712"/>
        <dbReference type="ChEBI" id="CHEBI:28938"/>
        <dbReference type="EC" id="3.5.4.3"/>
    </reaction>
</comment>
<dbReference type="GO" id="GO:0008892">
    <property type="term" value="F:guanine deaminase activity"/>
    <property type="evidence" value="ECO:0007669"/>
    <property type="project" value="UniProtKB-EC"/>
</dbReference>
<dbReference type="AlphaFoldDB" id="A0A9W8QV61"/>
<feature type="domain" description="Beta galactosidase small chain/" evidence="12">
    <location>
        <begin position="293"/>
        <end position="565"/>
    </location>
</feature>
<dbReference type="InterPro" id="IPR032466">
    <property type="entry name" value="Metal_Hydrolase"/>
</dbReference>
<dbReference type="Pfam" id="PF01979">
    <property type="entry name" value="Amidohydro_1"/>
    <property type="match status" value="1"/>
</dbReference>
<evidence type="ECO:0000313" key="14">
    <source>
        <dbReference type="Proteomes" id="UP001152087"/>
    </source>
</evidence>
<dbReference type="EMBL" id="JAOQAV010000108">
    <property type="protein sequence ID" value="KAJ4177395.1"/>
    <property type="molecule type" value="Genomic_DNA"/>
</dbReference>
<dbReference type="InterPro" id="IPR011013">
    <property type="entry name" value="Gal_mutarotase_sf_dom"/>
</dbReference>
<keyword evidence="5" id="KW-0479">Metal-binding</keyword>
<evidence type="ECO:0000256" key="10">
    <source>
        <dbReference type="ARBA" id="ARBA00069860"/>
    </source>
</evidence>
<protein>
    <recommendedName>
        <fullName evidence="10">Probable guanine deaminase</fullName>
        <ecNumber evidence="4">3.5.4.3</ecNumber>
    </recommendedName>
    <alternativeName>
        <fullName evidence="11">Guanine aminohydrolase</fullName>
    </alternativeName>
</protein>
<dbReference type="GO" id="GO:0004565">
    <property type="term" value="F:beta-galactosidase activity"/>
    <property type="evidence" value="ECO:0007669"/>
    <property type="project" value="InterPro"/>
</dbReference>
<keyword evidence="14" id="KW-1185">Reference proteome</keyword>
<dbReference type="InterPro" id="IPR051607">
    <property type="entry name" value="Metallo-dep_hydrolases"/>
</dbReference>
<dbReference type="InterPro" id="IPR014718">
    <property type="entry name" value="GH-type_carb-bd"/>
</dbReference>
<evidence type="ECO:0000256" key="11">
    <source>
        <dbReference type="ARBA" id="ARBA00083147"/>
    </source>
</evidence>